<dbReference type="VEuPathDB" id="FungiDB:ASPSYDRAFT_87756"/>
<dbReference type="SMR" id="A0A1L9TP58"/>
<name>A0A1L9TP58_9EURO</name>
<dbReference type="PANTHER" id="PTHR46640:SF1">
    <property type="entry name" value="FUNGAL LIPASE-LIKE DOMAIN-CONTAINING PROTEIN-RELATED"/>
    <property type="match status" value="1"/>
</dbReference>
<evidence type="ECO:0000313" key="11">
    <source>
        <dbReference type="Proteomes" id="UP000184356"/>
    </source>
</evidence>
<feature type="signal peptide" evidence="8">
    <location>
        <begin position="1"/>
        <end position="15"/>
    </location>
</feature>
<gene>
    <name evidence="10" type="ORF">ASPSYDRAFT_87756</name>
</gene>
<dbReference type="RefSeq" id="XP_040705008.1">
    <property type="nucleotide sequence ID" value="XM_040851894.1"/>
</dbReference>
<dbReference type="OrthoDB" id="426718at2759"/>
<keyword evidence="11" id="KW-1185">Reference proteome</keyword>
<reference evidence="11" key="1">
    <citation type="journal article" date="2017" name="Genome Biol.">
        <title>Comparative genomics reveals high biological diversity and specific adaptations in the industrially and medically important fungal genus Aspergillus.</title>
        <authorList>
            <person name="de Vries R.P."/>
            <person name="Riley R."/>
            <person name="Wiebenga A."/>
            <person name="Aguilar-Osorio G."/>
            <person name="Amillis S."/>
            <person name="Uchima C.A."/>
            <person name="Anderluh G."/>
            <person name="Asadollahi M."/>
            <person name="Askin M."/>
            <person name="Barry K."/>
            <person name="Battaglia E."/>
            <person name="Bayram O."/>
            <person name="Benocci T."/>
            <person name="Braus-Stromeyer S.A."/>
            <person name="Caldana C."/>
            <person name="Canovas D."/>
            <person name="Cerqueira G.C."/>
            <person name="Chen F."/>
            <person name="Chen W."/>
            <person name="Choi C."/>
            <person name="Clum A."/>
            <person name="Dos Santos R.A."/>
            <person name="Damasio A.R."/>
            <person name="Diallinas G."/>
            <person name="Emri T."/>
            <person name="Fekete E."/>
            <person name="Flipphi M."/>
            <person name="Freyberg S."/>
            <person name="Gallo A."/>
            <person name="Gournas C."/>
            <person name="Habgood R."/>
            <person name="Hainaut M."/>
            <person name="Harispe M.L."/>
            <person name="Henrissat B."/>
            <person name="Hilden K.S."/>
            <person name="Hope R."/>
            <person name="Hossain A."/>
            <person name="Karabika E."/>
            <person name="Karaffa L."/>
            <person name="Karanyi Z."/>
            <person name="Krasevec N."/>
            <person name="Kuo A."/>
            <person name="Kusch H."/>
            <person name="LaButti K."/>
            <person name="Lagendijk E.L."/>
            <person name="Lapidus A."/>
            <person name="Levasseur A."/>
            <person name="Lindquist E."/>
            <person name="Lipzen A."/>
            <person name="Logrieco A.F."/>
            <person name="MacCabe A."/>
            <person name="Maekelae M.R."/>
            <person name="Malavazi I."/>
            <person name="Melin P."/>
            <person name="Meyer V."/>
            <person name="Mielnichuk N."/>
            <person name="Miskei M."/>
            <person name="Molnar A.P."/>
            <person name="Mule G."/>
            <person name="Ngan C.Y."/>
            <person name="Orejas M."/>
            <person name="Orosz E."/>
            <person name="Ouedraogo J.P."/>
            <person name="Overkamp K.M."/>
            <person name="Park H.-S."/>
            <person name="Perrone G."/>
            <person name="Piumi F."/>
            <person name="Punt P.J."/>
            <person name="Ram A.F."/>
            <person name="Ramon A."/>
            <person name="Rauscher S."/>
            <person name="Record E."/>
            <person name="Riano-Pachon D.M."/>
            <person name="Robert V."/>
            <person name="Roehrig J."/>
            <person name="Ruller R."/>
            <person name="Salamov A."/>
            <person name="Salih N.S."/>
            <person name="Samson R.A."/>
            <person name="Sandor E."/>
            <person name="Sanguinetti M."/>
            <person name="Schuetze T."/>
            <person name="Sepcic K."/>
            <person name="Shelest E."/>
            <person name="Sherlock G."/>
            <person name="Sophianopoulou V."/>
            <person name="Squina F.M."/>
            <person name="Sun H."/>
            <person name="Susca A."/>
            <person name="Todd R.B."/>
            <person name="Tsang A."/>
            <person name="Unkles S.E."/>
            <person name="van de Wiele N."/>
            <person name="van Rossen-Uffink D."/>
            <person name="Oliveira J.V."/>
            <person name="Vesth T.C."/>
            <person name="Visser J."/>
            <person name="Yu J.-H."/>
            <person name="Zhou M."/>
            <person name="Andersen M.R."/>
            <person name="Archer D.B."/>
            <person name="Baker S.E."/>
            <person name="Benoit I."/>
            <person name="Brakhage A.A."/>
            <person name="Braus G.H."/>
            <person name="Fischer R."/>
            <person name="Frisvad J.C."/>
            <person name="Goldman G.H."/>
            <person name="Houbraken J."/>
            <person name="Oakley B."/>
            <person name="Pocsi I."/>
            <person name="Scazzocchio C."/>
            <person name="Seiboth B."/>
            <person name="vanKuyk P.A."/>
            <person name="Wortman J."/>
            <person name="Dyer P.S."/>
            <person name="Grigoriev I.V."/>
        </authorList>
    </citation>
    <scope>NUCLEOTIDE SEQUENCE [LARGE SCALE GENOMIC DNA]</scope>
    <source>
        <strain evidence="11">CBS 593.65</strain>
    </source>
</reference>
<evidence type="ECO:0000313" key="10">
    <source>
        <dbReference type="EMBL" id="OJJ61202.1"/>
    </source>
</evidence>
<dbReference type="InterPro" id="IPR002921">
    <property type="entry name" value="Fungal_lipase-type"/>
</dbReference>
<dbReference type="STRING" id="1036612.A0A1L9TP58"/>
<evidence type="ECO:0000256" key="5">
    <source>
        <dbReference type="ARBA" id="ARBA00034075"/>
    </source>
</evidence>
<comment type="similarity">
    <text evidence="6">Belongs to the AB hydrolase superfamily. FaeA family.</text>
</comment>
<dbReference type="SUPFAM" id="SSF53474">
    <property type="entry name" value="alpha/beta-Hydrolases"/>
    <property type="match status" value="1"/>
</dbReference>
<accession>A0A1L9TP58</accession>
<keyword evidence="3 8" id="KW-0732">Signal</keyword>
<evidence type="ECO:0000256" key="3">
    <source>
        <dbReference type="ARBA" id="ARBA00022729"/>
    </source>
</evidence>
<evidence type="ECO:0000259" key="9">
    <source>
        <dbReference type="Pfam" id="PF01764"/>
    </source>
</evidence>
<keyword evidence="2" id="KW-0719">Serine esterase</keyword>
<dbReference type="Gene3D" id="3.40.50.1820">
    <property type="entry name" value="alpha/beta hydrolase"/>
    <property type="match status" value="1"/>
</dbReference>
<evidence type="ECO:0000256" key="8">
    <source>
        <dbReference type="SAM" id="SignalP"/>
    </source>
</evidence>
<dbReference type="GO" id="GO:0006629">
    <property type="term" value="P:lipid metabolic process"/>
    <property type="evidence" value="ECO:0007669"/>
    <property type="project" value="InterPro"/>
</dbReference>
<dbReference type="Pfam" id="PF01764">
    <property type="entry name" value="Lipase_3"/>
    <property type="match status" value="1"/>
</dbReference>
<dbReference type="AlphaFoldDB" id="A0A1L9TP58"/>
<dbReference type="InterPro" id="IPR051299">
    <property type="entry name" value="AB_hydrolase_lip/est"/>
</dbReference>
<proteinExistence type="inferred from homology"/>
<evidence type="ECO:0000256" key="2">
    <source>
        <dbReference type="ARBA" id="ARBA00022487"/>
    </source>
</evidence>
<evidence type="ECO:0000256" key="1">
    <source>
        <dbReference type="ARBA" id="ARBA00013091"/>
    </source>
</evidence>
<comment type="catalytic activity">
    <reaction evidence="5">
        <text>feruloyl-polysaccharide + H2O = ferulate + polysaccharide.</text>
        <dbReference type="EC" id="3.1.1.73"/>
    </reaction>
</comment>
<dbReference type="PANTHER" id="PTHR46640">
    <property type="entry name" value="TRIACYLGLYCEROL LIPASE, PUTATIVE (AFU_ORTHOLOGUE AFUA_6G06510)-RELATED"/>
    <property type="match status" value="1"/>
</dbReference>
<dbReference type="EMBL" id="KV878584">
    <property type="protein sequence ID" value="OJJ61202.1"/>
    <property type="molecule type" value="Genomic_DNA"/>
</dbReference>
<dbReference type="Proteomes" id="UP000184356">
    <property type="component" value="Unassembled WGS sequence"/>
</dbReference>
<dbReference type="GO" id="GO:0030600">
    <property type="term" value="F:feruloyl esterase activity"/>
    <property type="evidence" value="ECO:0007669"/>
    <property type="project" value="UniProtKB-EC"/>
</dbReference>
<feature type="chain" id="PRO_5013041497" description="feruloyl esterase" evidence="8">
    <location>
        <begin position="16"/>
        <end position="305"/>
    </location>
</feature>
<evidence type="ECO:0000256" key="6">
    <source>
        <dbReference type="ARBA" id="ARBA00037991"/>
    </source>
</evidence>
<dbReference type="EC" id="3.1.1.73" evidence="1"/>
<keyword evidence="4" id="KW-0378">Hydrolase</keyword>
<dbReference type="GeneID" id="63767967"/>
<evidence type="ECO:0000256" key="7">
    <source>
        <dbReference type="ARBA" id="ARBA00041313"/>
    </source>
</evidence>
<dbReference type="InterPro" id="IPR029058">
    <property type="entry name" value="AB_hydrolase_fold"/>
</dbReference>
<dbReference type="CDD" id="cd00519">
    <property type="entry name" value="Lipase_3"/>
    <property type="match status" value="1"/>
</dbReference>
<sequence>MHLLHFFSAIWPVFGAVPPALTRREISRSLLTDLTLLSQYSAAASCKENFNSSAAGSPVYCAAENCPLIEAANTEILYAFSGILPGDTTGYIAADHTNSLLVVSFRDTMSDVNRHTDLEFGQLDISSTCSGCRAHKGFWFAATSVNSALRRFIWFAMLTHPGYRLAVTGHSLGGAIATIYAVLLRGERIGVDLYTFGAPSVGNYALANFTTEGEQDRGTNYRVTHLDDEIPKVLYRASREPVLSLFMPEYSQLAPEYWITSANGEAVTVGDVQVIDGVNSEEGNLGVGWGNLKDHSWYLGSTNVC</sequence>
<protein>
    <recommendedName>
        <fullName evidence="1">feruloyl esterase</fullName>
        <ecNumber evidence="1">3.1.1.73</ecNumber>
    </recommendedName>
    <alternativeName>
        <fullName evidence="7">Ferulic acid esterase A</fullName>
    </alternativeName>
</protein>
<organism evidence="10 11">
    <name type="scientific">Aspergillus sydowii CBS 593.65</name>
    <dbReference type="NCBI Taxonomy" id="1036612"/>
    <lineage>
        <taxon>Eukaryota</taxon>
        <taxon>Fungi</taxon>
        <taxon>Dikarya</taxon>
        <taxon>Ascomycota</taxon>
        <taxon>Pezizomycotina</taxon>
        <taxon>Eurotiomycetes</taxon>
        <taxon>Eurotiomycetidae</taxon>
        <taxon>Eurotiales</taxon>
        <taxon>Aspergillaceae</taxon>
        <taxon>Aspergillus</taxon>
        <taxon>Aspergillus subgen. Nidulantes</taxon>
    </lineage>
</organism>
<feature type="domain" description="Fungal lipase-type" evidence="9">
    <location>
        <begin position="102"/>
        <end position="234"/>
    </location>
</feature>
<evidence type="ECO:0000256" key="4">
    <source>
        <dbReference type="ARBA" id="ARBA00022801"/>
    </source>
</evidence>